<feature type="transmembrane region" description="Helical" evidence="1">
    <location>
        <begin position="75"/>
        <end position="92"/>
    </location>
</feature>
<feature type="transmembrane region" description="Helical" evidence="1">
    <location>
        <begin position="12"/>
        <end position="39"/>
    </location>
</feature>
<dbReference type="Pfam" id="PF09991">
    <property type="entry name" value="DUF2232"/>
    <property type="match status" value="1"/>
</dbReference>
<keyword evidence="1" id="KW-1133">Transmembrane helix</keyword>
<dbReference type="Proteomes" id="UP000294937">
    <property type="component" value="Unassembled WGS sequence"/>
</dbReference>
<reference evidence="2 3" key="1">
    <citation type="submission" date="2019-03" db="EMBL/GenBank/DDBJ databases">
        <title>Genomic Encyclopedia of Type Strains, Phase IV (KMG-IV): sequencing the most valuable type-strain genomes for metagenomic binning, comparative biology and taxonomic classification.</title>
        <authorList>
            <person name="Goeker M."/>
        </authorList>
    </citation>
    <scope>NUCLEOTIDE SEQUENCE [LARGE SCALE GENOMIC DNA]</scope>
    <source>
        <strain evidence="2 3">DSM 45707</strain>
    </source>
</reference>
<evidence type="ECO:0000313" key="3">
    <source>
        <dbReference type="Proteomes" id="UP000294937"/>
    </source>
</evidence>
<dbReference type="InterPro" id="IPR018710">
    <property type="entry name" value="DUF2232"/>
</dbReference>
<keyword evidence="1" id="KW-0472">Membrane</keyword>
<accession>A0A4R3LB33</accession>
<feature type="transmembrane region" description="Helical" evidence="1">
    <location>
        <begin position="202"/>
        <end position="220"/>
    </location>
</feature>
<sequence>MSHNTKGVVKDSLITFGLFLLLLASLIIPGVNLISLWLLPLPFFYLKAKQSWGITLFYTLGMGLMFFIFPLTPFQFIYFHIVAVGLVMGELYRRENTTGTDIVLGGMITGLVGSWILLLISEYVFHLMAQLREAWSSAWETAKGIVNTPTDLPVPSLEMIIPNLLFFLIVPTALLTFLVGMKWMTRIGYPKKSLPLFRDWRLPRVFFYFYFLTIIVTFLVGEEADSSLQSLLLGITGVFQFLFIIQGISFIAFLLHHKSKSKAWITLPILLTFSPLNIIILFMGILDSGLRLRERMFMNKS</sequence>
<feature type="transmembrane region" description="Helical" evidence="1">
    <location>
        <begin position="232"/>
        <end position="255"/>
    </location>
</feature>
<gene>
    <name evidence="2" type="ORF">EDD58_10277</name>
</gene>
<protein>
    <submittedName>
        <fullName evidence="2">Uncharacterized protein YybS (DUF2232 family)</fullName>
    </submittedName>
</protein>
<dbReference type="PANTHER" id="PTHR41324">
    <property type="entry name" value="MEMBRANE PROTEIN-RELATED"/>
    <property type="match status" value="1"/>
</dbReference>
<proteinExistence type="predicted"/>
<dbReference type="EMBL" id="SMAG01000002">
    <property type="protein sequence ID" value="TCS95504.1"/>
    <property type="molecule type" value="Genomic_DNA"/>
</dbReference>
<dbReference type="RefSeq" id="WP_165875782.1">
    <property type="nucleotide sequence ID" value="NZ_SMAG01000002.1"/>
</dbReference>
<evidence type="ECO:0000256" key="1">
    <source>
        <dbReference type="SAM" id="Phobius"/>
    </source>
</evidence>
<comment type="caution">
    <text evidence="2">The sequence shown here is derived from an EMBL/GenBank/DDBJ whole genome shotgun (WGS) entry which is preliminary data.</text>
</comment>
<dbReference type="PANTHER" id="PTHR41324:SF1">
    <property type="entry name" value="DUF2232 DOMAIN-CONTAINING PROTEIN"/>
    <property type="match status" value="1"/>
</dbReference>
<name>A0A4R3LB33_9BACL</name>
<keyword evidence="1" id="KW-0812">Transmembrane</keyword>
<dbReference type="AlphaFoldDB" id="A0A4R3LB33"/>
<evidence type="ECO:0000313" key="2">
    <source>
        <dbReference type="EMBL" id="TCS95504.1"/>
    </source>
</evidence>
<feature type="transmembrane region" description="Helical" evidence="1">
    <location>
        <begin position="104"/>
        <end position="125"/>
    </location>
</feature>
<organism evidence="2 3">
    <name type="scientific">Hazenella coriacea</name>
    <dbReference type="NCBI Taxonomy" id="1179467"/>
    <lineage>
        <taxon>Bacteria</taxon>
        <taxon>Bacillati</taxon>
        <taxon>Bacillota</taxon>
        <taxon>Bacilli</taxon>
        <taxon>Bacillales</taxon>
        <taxon>Thermoactinomycetaceae</taxon>
        <taxon>Hazenella</taxon>
    </lineage>
</organism>
<feature type="transmembrane region" description="Helical" evidence="1">
    <location>
        <begin position="267"/>
        <end position="286"/>
    </location>
</feature>
<keyword evidence="3" id="KW-1185">Reference proteome</keyword>
<feature type="transmembrane region" description="Helical" evidence="1">
    <location>
        <begin position="160"/>
        <end position="181"/>
    </location>
</feature>